<dbReference type="Gene3D" id="2.30.29.50">
    <property type="entry name" value="Bacterial Pleckstrin homology domain"/>
    <property type="match status" value="1"/>
</dbReference>
<dbReference type="EMBL" id="CANTFK010000054">
    <property type="protein sequence ID" value="CAI5705465.1"/>
    <property type="molecule type" value="Genomic_DNA"/>
</dbReference>
<dbReference type="SUPFAM" id="SSF50729">
    <property type="entry name" value="PH domain-like"/>
    <property type="match status" value="1"/>
</dbReference>
<gene>
    <name evidence="2" type="ORF">PFR001_LOCUS1949</name>
    <name evidence="3" type="ORF">PFR002_LOCUS606</name>
</gene>
<evidence type="ECO:0000313" key="2">
    <source>
        <dbReference type="EMBL" id="CAH0486303.1"/>
    </source>
</evidence>
<organism evidence="3 5">
    <name type="scientific">Peronospora farinosa</name>
    <dbReference type="NCBI Taxonomy" id="134698"/>
    <lineage>
        <taxon>Eukaryota</taxon>
        <taxon>Sar</taxon>
        <taxon>Stramenopiles</taxon>
        <taxon>Oomycota</taxon>
        <taxon>Peronosporomycetes</taxon>
        <taxon>Peronosporales</taxon>
        <taxon>Peronosporaceae</taxon>
        <taxon>Peronospora</taxon>
    </lineage>
</organism>
<dbReference type="Pfam" id="PF08000">
    <property type="entry name" value="bPH_1"/>
    <property type="match status" value="1"/>
</dbReference>
<evidence type="ECO:0000313" key="5">
    <source>
        <dbReference type="Proteomes" id="UP001159659"/>
    </source>
</evidence>
<protein>
    <recommendedName>
        <fullName evidence="1">Bacterial Pleckstrin homology domain-containing protein</fullName>
    </recommendedName>
</protein>
<comment type="caution">
    <text evidence="3">The sequence shown here is derived from an EMBL/GenBank/DDBJ whole genome shotgun (WGS) entry which is preliminary data.</text>
</comment>
<sequence length="217" mass="24969">MGNTNSAIKGLVSDFAGTSDTCEVVADVSRTWASSYLLPEEEILFALQSIRHEFSFTGRALIKLSAKTSTTTRKRVERLEYKKYQVKHVMFESTGVVDRDCKLQFQIGDEEFTLKVLNGKEEKVMRFYKALILLGQQQEEKEQEWELVKQALATAKDTVRLLNAGSHSLNQQSDETLKWIKIQYEFTHPHCYKALIKRALAARRKPKKAGPLLPWKW</sequence>
<dbReference type="Gene3D" id="1.10.287.210">
    <property type="match status" value="1"/>
</dbReference>
<reference evidence="2 4" key="1">
    <citation type="submission" date="2021-11" db="EMBL/GenBank/DDBJ databases">
        <authorList>
            <person name="Islam A."/>
            <person name="Islam S."/>
            <person name="Flora M.S."/>
            <person name="Rahman M."/>
            <person name="Ziaur R.M."/>
            <person name="Epstein J.H."/>
            <person name="Hassan M."/>
            <person name="Klassen M."/>
            <person name="Woodard K."/>
            <person name="Webb A."/>
            <person name="Webby R.J."/>
            <person name="El Zowalaty M.E."/>
        </authorList>
    </citation>
    <scope>NUCLEOTIDE SEQUENCE [LARGE SCALE GENOMIC DNA]</scope>
    <source>
        <strain evidence="2">Pf1</strain>
    </source>
</reference>
<dbReference type="PANTHER" id="PTHR35796">
    <property type="entry name" value="HYPOTHETICAL CYTOSOLIC PROTEIN"/>
    <property type="match status" value="1"/>
</dbReference>
<accession>A0AAV0SU96</accession>
<dbReference type="EMBL" id="CAKLBC010000412">
    <property type="protein sequence ID" value="CAH0486303.1"/>
    <property type="molecule type" value="Genomic_DNA"/>
</dbReference>
<evidence type="ECO:0000259" key="1">
    <source>
        <dbReference type="Pfam" id="PF08000"/>
    </source>
</evidence>
<dbReference type="Proteomes" id="UP001157938">
    <property type="component" value="Unassembled WGS sequence"/>
</dbReference>
<feature type="domain" description="Bacterial Pleckstrin homology" evidence="1">
    <location>
        <begin position="34"/>
        <end position="132"/>
    </location>
</feature>
<reference evidence="3" key="2">
    <citation type="submission" date="2022-12" db="EMBL/GenBank/DDBJ databases">
        <authorList>
            <person name="Webb A."/>
        </authorList>
    </citation>
    <scope>NUCLEOTIDE SEQUENCE</scope>
    <source>
        <strain evidence="3">Pf2</strain>
    </source>
</reference>
<dbReference type="Proteomes" id="UP001159659">
    <property type="component" value="Unassembled WGS sequence"/>
</dbReference>
<keyword evidence="4" id="KW-1185">Reference proteome</keyword>
<dbReference type="AlphaFoldDB" id="A0AAV0SU96"/>
<evidence type="ECO:0000313" key="3">
    <source>
        <dbReference type="EMBL" id="CAI5705465.1"/>
    </source>
</evidence>
<dbReference type="PANTHER" id="PTHR35796:SF3">
    <property type="entry name" value="BHLH DOMAIN-CONTAINING PROTEIN"/>
    <property type="match status" value="1"/>
</dbReference>
<dbReference type="InterPro" id="IPR037063">
    <property type="entry name" value="PHb_sf"/>
</dbReference>
<proteinExistence type="predicted"/>
<name>A0AAV0SU96_9STRA</name>
<evidence type="ECO:0000313" key="4">
    <source>
        <dbReference type="Proteomes" id="UP001157938"/>
    </source>
</evidence>
<dbReference type="InterPro" id="IPR012544">
    <property type="entry name" value="PHb"/>
</dbReference>